<name>Q7RPH7_PLAYO</name>
<dbReference type="Proteomes" id="UP000008553">
    <property type="component" value="Unassembled WGS sequence"/>
</dbReference>
<reference evidence="1 2" key="1">
    <citation type="journal article" date="2002" name="Nature">
        <title>Genome sequence and comparative analysis of the model rodent malaria parasite Plasmodium yoelii yoelii.</title>
        <authorList>
            <person name="Carlton J.M."/>
            <person name="Angiuoli S.V."/>
            <person name="Suh B.B."/>
            <person name="Kooij T.W."/>
            <person name="Pertea M."/>
            <person name="Silva J.C."/>
            <person name="Ermolaeva M.D."/>
            <person name="Allen J.E."/>
            <person name="Selengut J.D."/>
            <person name="Koo H.L."/>
            <person name="Peterson J.D."/>
            <person name="Pop M."/>
            <person name="Kosack D.S."/>
            <person name="Shumway M.F."/>
            <person name="Bidwell S.L."/>
            <person name="Shallom S.J."/>
            <person name="van Aken S.E."/>
            <person name="Riedmuller S.B."/>
            <person name="Feldblyum T.V."/>
            <person name="Cho J.K."/>
            <person name="Quackenbush J."/>
            <person name="Sedegah M."/>
            <person name="Shoaibi A."/>
            <person name="Cummings L.M."/>
            <person name="Florens L."/>
            <person name="Yates J.R."/>
            <person name="Raine J.D."/>
            <person name="Sinden R.E."/>
            <person name="Harris M.A."/>
            <person name="Cunningham D.A."/>
            <person name="Preiser P.R."/>
            <person name="Bergman L.W."/>
            <person name="Vaidya A.B."/>
            <person name="van Lin L.H."/>
            <person name="Janse C.J."/>
            <person name="Waters A.P."/>
            <person name="Smith H.O."/>
            <person name="White O.R."/>
            <person name="Salzberg S.L."/>
            <person name="Venter J.C."/>
            <person name="Fraser C.M."/>
            <person name="Hoffman S.L."/>
            <person name="Gardner M.J."/>
            <person name="Carucci D.J."/>
        </authorList>
    </citation>
    <scope>NUCLEOTIDE SEQUENCE [LARGE SCALE GENOMIC DNA]</scope>
    <source>
        <strain evidence="1 2">17XNL</strain>
    </source>
</reference>
<dbReference type="PaxDb" id="73239-Q7RPH7"/>
<accession>Q7RPH7</accession>
<proteinExistence type="predicted"/>
<dbReference type="EMBL" id="AABL01000396">
    <property type="protein sequence ID" value="EAA20819.1"/>
    <property type="molecule type" value="Genomic_DNA"/>
</dbReference>
<dbReference type="InParanoid" id="Q7RPH7"/>
<sequence>MSWGRSGSKEKGEKWDY</sequence>
<evidence type="ECO:0000313" key="1">
    <source>
        <dbReference type="EMBL" id="EAA20819.1"/>
    </source>
</evidence>
<comment type="caution">
    <text evidence="1">The sequence shown here is derived from an EMBL/GenBank/DDBJ whole genome shotgun (WGS) entry which is preliminary data.</text>
</comment>
<gene>
    <name evidence="1" type="ORF">PY01482</name>
</gene>
<keyword evidence="2" id="KW-1185">Reference proteome</keyword>
<evidence type="ECO:0000313" key="2">
    <source>
        <dbReference type="Proteomes" id="UP000008553"/>
    </source>
</evidence>
<organism evidence="1 2">
    <name type="scientific">Plasmodium yoelii yoelii</name>
    <dbReference type="NCBI Taxonomy" id="73239"/>
    <lineage>
        <taxon>Eukaryota</taxon>
        <taxon>Sar</taxon>
        <taxon>Alveolata</taxon>
        <taxon>Apicomplexa</taxon>
        <taxon>Aconoidasida</taxon>
        <taxon>Haemosporida</taxon>
        <taxon>Plasmodiidae</taxon>
        <taxon>Plasmodium</taxon>
        <taxon>Plasmodium (Vinckeia)</taxon>
    </lineage>
</organism>
<dbReference type="AlphaFoldDB" id="Q7RPH7"/>
<protein>
    <submittedName>
        <fullName evidence="1">Uncharacterized protein</fullName>
    </submittedName>
</protein>